<organism evidence="3 4">
    <name type="scientific">Ensete ventricosum</name>
    <name type="common">Abyssinian banana</name>
    <name type="synonym">Musa ensete</name>
    <dbReference type="NCBI Taxonomy" id="4639"/>
    <lineage>
        <taxon>Eukaryota</taxon>
        <taxon>Viridiplantae</taxon>
        <taxon>Streptophyta</taxon>
        <taxon>Embryophyta</taxon>
        <taxon>Tracheophyta</taxon>
        <taxon>Spermatophyta</taxon>
        <taxon>Magnoliopsida</taxon>
        <taxon>Liliopsida</taxon>
        <taxon>Zingiberales</taxon>
        <taxon>Musaceae</taxon>
        <taxon>Ensete</taxon>
    </lineage>
</organism>
<dbReference type="PANTHER" id="PTHR12064:SF97">
    <property type="entry name" value="METAL TRANSPORTER CNNM-5"/>
    <property type="match status" value="1"/>
</dbReference>
<evidence type="ECO:0008006" key="5">
    <source>
        <dbReference type="Google" id="ProtNLM"/>
    </source>
</evidence>
<feature type="region of interest" description="Disordered" evidence="2">
    <location>
        <begin position="33"/>
        <end position="68"/>
    </location>
</feature>
<evidence type="ECO:0000256" key="2">
    <source>
        <dbReference type="SAM" id="MobiDB-lite"/>
    </source>
</evidence>
<evidence type="ECO:0000256" key="1">
    <source>
        <dbReference type="ARBA" id="ARBA00022737"/>
    </source>
</evidence>
<dbReference type="GO" id="GO:0030026">
    <property type="term" value="P:intracellular manganese ion homeostasis"/>
    <property type="evidence" value="ECO:0007669"/>
    <property type="project" value="TreeGrafter"/>
</dbReference>
<accession>A0A426YXT3</accession>
<dbReference type="EMBL" id="AMZH03009577">
    <property type="protein sequence ID" value="RRT56550.1"/>
    <property type="molecule type" value="Genomic_DNA"/>
</dbReference>
<comment type="caution">
    <text evidence="3">The sequence shown here is derived from an EMBL/GenBank/DDBJ whole genome shotgun (WGS) entry which is preliminary data.</text>
</comment>
<sequence>PYLIVHYISVPSSQRSEPGALLSLPHRPRALVTGGCLEGSVKRKGKTSDAHGERDSGDEDDDDRDDDVGRMGECRCGAAAAGGHPVRVADVVRIRGDLVRARPLRGDHVRAHLGVDVARPRRARDSSAQRYPHREEAGRSVYRILMVICYPVAYPLGKILDYALGHSESALFRRAQLKVLVSIHSKEVKLSSDILEYVIRVAAAAAASSVARTPTYKRLTKQKSAVSNFMCFKCRKLSFYLFQGPLLRQGQQSTGFLRKSTELDPNTPQHQATLVEPISGTKR</sequence>
<feature type="compositionally biased region" description="Basic and acidic residues" evidence="2">
    <location>
        <begin position="46"/>
        <end position="55"/>
    </location>
</feature>
<dbReference type="Proteomes" id="UP000287651">
    <property type="component" value="Unassembled WGS sequence"/>
</dbReference>
<evidence type="ECO:0000313" key="3">
    <source>
        <dbReference type="EMBL" id="RRT56550.1"/>
    </source>
</evidence>
<feature type="non-terminal residue" evidence="3">
    <location>
        <position position="1"/>
    </location>
</feature>
<dbReference type="AlphaFoldDB" id="A0A426YXT3"/>
<dbReference type="PANTHER" id="PTHR12064">
    <property type="entry name" value="METAL TRANSPORTER CNNM"/>
    <property type="match status" value="1"/>
</dbReference>
<gene>
    <name evidence="3" type="ORF">B296_00043178</name>
</gene>
<protein>
    <recommendedName>
        <fullName evidence="5">CNNM transmembrane domain-containing protein</fullName>
    </recommendedName>
</protein>
<dbReference type="GO" id="GO:0010960">
    <property type="term" value="P:magnesium ion homeostasis"/>
    <property type="evidence" value="ECO:0007669"/>
    <property type="project" value="InterPro"/>
</dbReference>
<dbReference type="InterPro" id="IPR045095">
    <property type="entry name" value="ACDP"/>
</dbReference>
<feature type="compositionally biased region" description="Acidic residues" evidence="2">
    <location>
        <begin position="56"/>
        <end position="66"/>
    </location>
</feature>
<name>A0A426YXT3_ENSVE</name>
<dbReference type="GO" id="GO:0005737">
    <property type="term" value="C:cytoplasm"/>
    <property type="evidence" value="ECO:0007669"/>
    <property type="project" value="TreeGrafter"/>
</dbReference>
<keyword evidence="1" id="KW-0677">Repeat</keyword>
<reference evidence="3 4" key="1">
    <citation type="journal article" date="2014" name="Agronomy (Basel)">
        <title>A Draft Genome Sequence for Ensete ventricosum, the Drought-Tolerant Tree Against Hunger.</title>
        <authorList>
            <person name="Harrison J."/>
            <person name="Moore K.A."/>
            <person name="Paszkiewicz K."/>
            <person name="Jones T."/>
            <person name="Grant M."/>
            <person name="Ambacheew D."/>
            <person name="Muzemil S."/>
            <person name="Studholme D.J."/>
        </authorList>
    </citation>
    <scope>NUCLEOTIDE SEQUENCE [LARGE SCALE GENOMIC DNA]</scope>
</reference>
<proteinExistence type="predicted"/>
<evidence type="ECO:0000313" key="4">
    <source>
        <dbReference type="Proteomes" id="UP000287651"/>
    </source>
</evidence>